<dbReference type="KEGG" id="dmm:dnm_050110"/>
<reference evidence="1" key="1">
    <citation type="journal article" date="2021" name="Microb. Physiol.">
        <title>Proteogenomic Insights into the Physiology of Marine, Sulfate-Reducing, Filamentous Desulfonema limicola and Desulfonema magnum.</title>
        <authorList>
            <person name="Schnaars V."/>
            <person name="Wohlbrand L."/>
            <person name="Scheve S."/>
            <person name="Hinrichs C."/>
            <person name="Reinhardt R."/>
            <person name="Rabus R."/>
        </authorList>
    </citation>
    <scope>NUCLEOTIDE SEQUENCE</scope>
    <source>
        <strain evidence="1">4be13</strain>
    </source>
</reference>
<gene>
    <name evidence="1" type="ORF">dnm_050110</name>
</gene>
<evidence type="ECO:0000313" key="2">
    <source>
        <dbReference type="Proteomes" id="UP000663722"/>
    </source>
</evidence>
<organism evidence="1 2">
    <name type="scientific">Desulfonema magnum</name>
    <dbReference type="NCBI Taxonomy" id="45655"/>
    <lineage>
        <taxon>Bacteria</taxon>
        <taxon>Pseudomonadati</taxon>
        <taxon>Thermodesulfobacteriota</taxon>
        <taxon>Desulfobacteria</taxon>
        <taxon>Desulfobacterales</taxon>
        <taxon>Desulfococcaceae</taxon>
        <taxon>Desulfonema</taxon>
    </lineage>
</organism>
<sequence length="71" mass="8165">MKKRKQIKYIHEGEYVAEVEVELIDTEDGWSPYLSLQDAFNLDDVRNALRCGDLKTASAHARLFIMRPVAV</sequence>
<protein>
    <submittedName>
        <fullName evidence="1">Uncharacterized protein</fullName>
    </submittedName>
</protein>
<dbReference type="Proteomes" id="UP000663722">
    <property type="component" value="Chromosome"/>
</dbReference>
<name>A0A975GPM7_9BACT</name>
<dbReference type="RefSeq" id="WP_207683496.1">
    <property type="nucleotide sequence ID" value="NZ_CP061800.1"/>
</dbReference>
<proteinExistence type="predicted"/>
<accession>A0A975GPM7</accession>
<dbReference type="AlphaFoldDB" id="A0A975GPM7"/>
<keyword evidence="2" id="KW-1185">Reference proteome</keyword>
<evidence type="ECO:0000313" key="1">
    <source>
        <dbReference type="EMBL" id="QTA88965.1"/>
    </source>
</evidence>
<dbReference type="EMBL" id="CP061800">
    <property type="protein sequence ID" value="QTA88965.1"/>
    <property type="molecule type" value="Genomic_DNA"/>
</dbReference>